<reference evidence="7 8" key="1">
    <citation type="submission" date="2016-11" db="EMBL/GenBank/DDBJ databases">
        <title>The macronuclear genome of Stentor coeruleus: a giant cell with tiny introns.</title>
        <authorList>
            <person name="Slabodnick M."/>
            <person name="Ruby J.G."/>
            <person name="Reiff S.B."/>
            <person name="Swart E.C."/>
            <person name="Gosai S."/>
            <person name="Prabakaran S."/>
            <person name="Witkowska E."/>
            <person name="Larue G.E."/>
            <person name="Fisher S."/>
            <person name="Freeman R.M."/>
            <person name="Gunawardena J."/>
            <person name="Chu W."/>
            <person name="Stover N.A."/>
            <person name="Gregory B.D."/>
            <person name="Nowacki M."/>
            <person name="Derisi J."/>
            <person name="Roy S.W."/>
            <person name="Marshall W.F."/>
            <person name="Sood P."/>
        </authorList>
    </citation>
    <scope>NUCLEOTIDE SEQUENCE [LARGE SCALE GENOMIC DNA]</scope>
    <source>
        <strain evidence="7">WM001</strain>
    </source>
</reference>
<evidence type="ECO:0000313" key="7">
    <source>
        <dbReference type="EMBL" id="OMJ81253.1"/>
    </source>
</evidence>
<dbReference type="PROSITE" id="PS50089">
    <property type="entry name" value="ZF_RING_2"/>
    <property type="match status" value="1"/>
</dbReference>
<evidence type="ECO:0000256" key="3">
    <source>
        <dbReference type="ARBA" id="ARBA00022833"/>
    </source>
</evidence>
<dbReference type="GO" id="GO:0008270">
    <property type="term" value="F:zinc ion binding"/>
    <property type="evidence" value="ECO:0007669"/>
    <property type="project" value="UniProtKB-KW"/>
</dbReference>
<dbReference type="InterPro" id="IPR017907">
    <property type="entry name" value="Znf_RING_CS"/>
</dbReference>
<dbReference type="Gene3D" id="3.30.40.10">
    <property type="entry name" value="Zinc/RING finger domain, C3HC4 (zinc finger)"/>
    <property type="match status" value="1"/>
</dbReference>
<sequence length="417" mass="48178">MSNNPRGQNPGPSRPSGPSRVQQPSRGGSQRGRVQNLPTNNRVNPRLQGNDRTRTENLMVSFFTPIASIGIPERNINALQQRFGAFKSLPPGANNFGQALIISIIDYSIINFSTDIICSMNELFNLNSYLMLKESERQTEVISMIYNIIIKAGTIEEKLIEAHKIYNDMNNEINLLFRNCLYIIVKQKFYSKKYEIQQSVKTQEEILNYAGNITAQPNIEDFVFITDYFDINLRILYEQSMQLTLFGTGVKYPIYLFESDRGYFPIYTLEDCQMRIQNYADFSEMSTFLRQIRETENRDMDKEIVCLNEEILKAKEESNAYIEVFFALNSYVNPTLVCDEAVKNLGTCENFNKIKCVLDELSCRYCNKLTRIGVLDCEHQFCVNCVAISGYSNDNRIICPICYYLTDYTKVIHLWNQ</sequence>
<dbReference type="InterPro" id="IPR013083">
    <property type="entry name" value="Znf_RING/FYVE/PHD"/>
</dbReference>
<keyword evidence="8" id="KW-1185">Reference proteome</keyword>
<feature type="compositionally biased region" description="Low complexity" evidence="5">
    <location>
        <begin position="1"/>
        <end position="25"/>
    </location>
</feature>
<evidence type="ECO:0000256" key="1">
    <source>
        <dbReference type="ARBA" id="ARBA00022723"/>
    </source>
</evidence>
<dbReference type="PROSITE" id="PS00518">
    <property type="entry name" value="ZF_RING_1"/>
    <property type="match status" value="1"/>
</dbReference>
<dbReference type="InterPro" id="IPR001841">
    <property type="entry name" value="Znf_RING"/>
</dbReference>
<dbReference type="Proteomes" id="UP000187209">
    <property type="component" value="Unassembled WGS sequence"/>
</dbReference>
<evidence type="ECO:0000259" key="6">
    <source>
        <dbReference type="PROSITE" id="PS50089"/>
    </source>
</evidence>
<evidence type="ECO:0000313" key="8">
    <source>
        <dbReference type="Proteomes" id="UP000187209"/>
    </source>
</evidence>
<dbReference type="EMBL" id="MPUH01000387">
    <property type="protein sequence ID" value="OMJ81253.1"/>
    <property type="molecule type" value="Genomic_DNA"/>
</dbReference>
<feature type="domain" description="RING-type" evidence="6">
    <location>
        <begin position="363"/>
        <end position="402"/>
    </location>
</feature>
<feature type="region of interest" description="Disordered" evidence="5">
    <location>
        <begin position="1"/>
        <end position="51"/>
    </location>
</feature>
<evidence type="ECO:0000256" key="5">
    <source>
        <dbReference type="SAM" id="MobiDB-lite"/>
    </source>
</evidence>
<keyword evidence="2 4" id="KW-0863">Zinc-finger</keyword>
<dbReference type="SUPFAM" id="SSF57850">
    <property type="entry name" value="RING/U-box"/>
    <property type="match status" value="1"/>
</dbReference>
<evidence type="ECO:0000256" key="2">
    <source>
        <dbReference type="ARBA" id="ARBA00022771"/>
    </source>
</evidence>
<evidence type="ECO:0000256" key="4">
    <source>
        <dbReference type="PROSITE-ProRule" id="PRU00175"/>
    </source>
</evidence>
<protein>
    <recommendedName>
        <fullName evidence="6">RING-type domain-containing protein</fullName>
    </recommendedName>
</protein>
<organism evidence="7 8">
    <name type="scientific">Stentor coeruleus</name>
    <dbReference type="NCBI Taxonomy" id="5963"/>
    <lineage>
        <taxon>Eukaryota</taxon>
        <taxon>Sar</taxon>
        <taxon>Alveolata</taxon>
        <taxon>Ciliophora</taxon>
        <taxon>Postciliodesmatophora</taxon>
        <taxon>Heterotrichea</taxon>
        <taxon>Heterotrichida</taxon>
        <taxon>Stentoridae</taxon>
        <taxon>Stentor</taxon>
    </lineage>
</organism>
<comment type="caution">
    <text evidence="7">The sequence shown here is derived from an EMBL/GenBank/DDBJ whole genome shotgun (WGS) entry which is preliminary data.</text>
</comment>
<gene>
    <name evidence="7" type="ORF">SteCoe_18309</name>
</gene>
<keyword evidence="3" id="KW-0862">Zinc</keyword>
<dbReference type="AlphaFoldDB" id="A0A1R2BWQ7"/>
<keyword evidence="1" id="KW-0479">Metal-binding</keyword>
<accession>A0A1R2BWQ7</accession>
<name>A0A1R2BWQ7_9CILI</name>
<feature type="compositionally biased region" description="Polar residues" evidence="5">
    <location>
        <begin position="26"/>
        <end position="43"/>
    </location>
</feature>
<proteinExistence type="predicted"/>
<dbReference type="SMART" id="SM00184">
    <property type="entry name" value="RING"/>
    <property type="match status" value="1"/>
</dbReference>